<organism evidence="2 3">
    <name type="scientific">Pseudoduganella ginsengisoli</name>
    <dbReference type="NCBI Taxonomy" id="1462440"/>
    <lineage>
        <taxon>Bacteria</taxon>
        <taxon>Pseudomonadati</taxon>
        <taxon>Pseudomonadota</taxon>
        <taxon>Betaproteobacteria</taxon>
        <taxon>Burkholderiales</taxon>
        <taxon>Oxalobacteraceae</taxon>
        <taxon>Telluria group</taxon>
        <taxon>Pseudoduganella</taxon>
    </lineage>
</organism>
<dbReference type="RefSeq" id="WP_155441273.1">
    <property type="nucleotide sequence ID" value="NZ_WNLA01000019.1"/>
</dbReference>
<dbReference type="AlphaFoldDB" id="A0A6L6Q5T7"/>
<evidence type="ECO:0000313" key="2">
    <source>
        <dbReference type="EMBL" id="MTW04915.1"/>
    </source>
</evidence>
<evidence type="ECO:0000256" key="1">
    <source>
        <dbReference type="SAM" id="Phobius"/>
    </source>
</evidence>
<comment type="caution">
    <text evidence="2">The sequence shown here is derived from an EMBL/GenBank/DDBJ whole genome shotgun (WGS) entry which is preliminary data.</text>
</comment>
<proteinExistence type="predicted"/>
<accession>A0A6L6Q5T7</accession>
<keyword evidence="1" id="KW-0812">Transmembrane</keyword>
<dbReference type="EMBL" id="WNLA01000019">
    <property type="protein sequence ID" value="MTW04915.1"/>
    <property type="molecule type" value="Genomic_DNA"/>
</dbReference>
<sequence length="140" mass="15805">MQMNASFRPKIYFSFGILSLFFSLYAISISLDLSENGNMIFKLAMLITGLIMIFVACGNFLLSYAVSYGRVDRVTGDKKSLVLSRNGVNLVIGSKLQVYNDLDRENGNLARERHIIVFFCNWKPWSCVLGDFKVDGVKNL</sequence>
<dbReference type="OrthoDB" id="9154436at2"/>
<evidence type="ECO:0000313" key="3">
    <source>
        <dbReference type="Proteomes" id="UP000484015"/>
    </source>
</evidence>
<protein>
    <submittedName>
        <fullName evidence="2">Uncharacterized protein</fullName>
    </submittedName>
</protein>
<keyword evidence="3" id="KW-1185">Reference proteome</keyword>
<feature type="transmembrane region" description="Helical" evidence="1">
    <location>
        <begin position="43"/>
        <end position="66"/>
    </location>
</feature>
<reference evidence="2 3" key="1">
    <citation type="submission" date="2019-11" db="EMBL/GenBank/DDBJ databases">
        <title>Type strains purchased from KCTC, JCM and DSMZ.</title>
        <authorList>
            <person name="Lu H."/>
        </authorList>
    </citation>
    <scope>NUCLEOTIDE SEQUENCE [LARGE SCALE GENOMIC DNA]</scope>
    <source>
        <strain evidence="2 3">KCTC 42409</strain>
    </source>
</reference>
<dbReference type="Proteomes" id="UP000484015">
    <property type="component" value="Unassembled WGS sequence"/>
</dbReference>
<name>A0A6L6Q5T7_9BURK</name>
<gene>
    <name evidence="2" type="ORF">GM668_22830</name>
</gene>
<keyword evidence="1" id="KW-1133">Transmembrane helix</keyword>
<keyword evidence="1" id="KW-0472">Membrane</keyword>
<feature type="transmembrane region" description="Helical" evidence="1">
    <location>
        <begin position="12"/>
        <end position="31"/>
    </location>
</feature>